<evidence type="ECO:0000313" key="9">
    <source>
        <dbReference type="EMBL" id="THH04709.1"/>
    </source>
</evidence>
<dbReference type="SUPFAM" id="SSF56553">
    <property type="entry name" value="Insert subdomain of RNA polymerase alpha subunit"/>
    <property type="match status" value="1"/>
</dbReference>
<dbReference type="GO" id="GO:0046983">
    <property type="term" value="F:protein dimerization activity"/>
    <property type="evidence" value="ECO:0007669"/>
    <property type="project" value="InterPro"/>
</dbReference>
<comment type="similarity">
    <text evidence="6">Belongs to the archaeal Rpo3/eukaryotic RPB3 RNA polymerase subunit family.</text>
</comment>
<dbReference type="InterPro" id="IPR050518">
    <property type="entry name" value="Rpo3/RPB3_RNA_Pol_subunit"/>
</dbReference>
<dbReference type="InterPro" id="IPR011263">
    <property type="entry name" value="DNA-dir_RNA_pol_RpoA/D/Rpb3"/>
</dbReference>
<dbReference type="InterPro" id="IPR036643">
    <property type="entry name" value="RNApol_insert_sf"/>
</dbReference>
<evidence type="ECO:0000259" key="8">
    <source>
        <dbReference type="SMART" id="SM00662"/>
    </source>
</evidence>
<evidence type="ECO:0000256" key="6">
    <source>
        <dbReference type="ARBA" id="ARBA00025804"/>
    </source>
</evidence>
<dbReference type="SMART" id="SM00662">
    <property type="entry name" value="RPOLD"/>
    <property type="match status" value="1"/>
</dbReference>
<evidence type="ECO:0000256" key="2">
    <source>
        <dbReference type="ARBA" id="ARBA00022083"/>
    </source>
</evidence>
<keyword evidence="4" id="KW-0804">Transcription</keyword>
<evidence type="ECO:0000256" key="1">
    <source>
        <dbReference type="ARBA" id="ARBA00004123"/>
    </source>
</evidence>
<dbReference type="Proteomes" id="UP000308199">
    <property type="component" value="Unassembled WGS sequence"/>
</dbReference>
<dbReference type="Gene3D" id="2.170.120.12">
    <property type="entry name" value="DNA-directed RNA polymerase, insert domain"/>
    <property type="match status" value="1"/>
</dbReference>
<sequence length="404" mass="45578">MLVPADISDRRLVGVHAEHVSNVSSSEFPGHYPDEDYRWDLTEFKRLLHLDITRLSQRSIELDLVGVDASIANAVRRTLIADVPTLCIEAVFVWNNTSLIHDEILSHRLGLIPLNADPSFFQMRGGKSSRYGYATPRRVLNLCSFFLFLSFFLAELENATDRDTLVFRLEVSCTRNPAAPPHSNDPEELYIDHIVTSGMLKWVPQGEQAELPQFQRKPPGPTNPNIVLAKLRPGQTIMLECHAIKGYGREHAKWSPVATATYRLHPSVKILRQPPPHLVRKFADCFSPGVIKIIGEGKPEARVEVDAWKERNESMSREIFRHPEFADCVKLGRVRNWFLFSIESEGPYAPEDLFPTAMNVLRTRIDVLRRAVEALVAGNDETPEEEVDEEGAHGGGADVVMMDL</sequence>
<dbReference type="EMBL" id="SGPK01000318">
    <property type="protein sequence ID" value="THH04709.1"/>
    <property type="molecule type" value="Genomic_DNA"/>
</dbReference>
<dbReference type="HAMAP" id="MF_00320">
    <property type="entry name" value="RNApol_arch_Rpo3"/>
    <property type="match status" value="1"/>
</dbReference>
<dbReference type="PANTHER" id="PTHR11800:SF13">
    <property type="entry name" value="DNA-DIRECTED RNA POLYMERASES I AND III SUBUNIT RPAC1"/>
    <property type="match status" value="1"/>
</dbReference>
<dbReference type="FunFam" id="2.170.120.12:FF:000003">
    <property type="entry name" value="Dna-directed rna polymerases i and iii subunit"/>
    <property type="match status" value="1"/>
</dbReference>
<evidence type="ECO:0000313" key="10">
    <source>
        <dbReference type="Proteomes" id="UP000308199"/>
    </source>
</evidence>
<dbReference type="GO" id="GO:0006351">
    <property type="term" value="P:DNA-templated transcription"/>
    <property type="evidence" value="ECO:0007669"/>
    <property type="project" value="InterPro"/>
</dbReference>
<evidence type="ECO:0000256" key="7">
    <source>
        <dbReference type="SAM" id="MobiDB-lite"/>
    </source>
</evidence>
<organism evidence="9 10">
    <name type="scientific">Phellinidium pouzarii</name>
    <dbReference type="NCBI Taxonomy" id="167371"/>
    <lineage>
        <taxon>Eukaryota</taxon>
        <taxon>Fungi</taxon>
        <taxon>Dikarya</taxon>
        <taxon>Basidiomycota</taxon>
        <taxon>Agaricomycotina</taxon>
        <taxon>Agaricomycetes</taxon>
        <taxon>Hymenochaetales</taxon>
        <taxon>Hymenochaetaceae</taxon>
        <taxon>Phellinidium</taxon>
    </lineage>
</organism>
<dbReference type="Pfam" id="PF01000">
    <property type="entry name" value="RNA_pol_A_bac"/>
    <property type="match status" value="1"/>
</dbReference>
<gene>
    <name evidence="9" type="ORF">EW145_g5319</name>
</gene>
<dbReference type="GO" id="GO:0005736">
    <property type="term" value="C:RNA polymerase I complex"/>
    <property type="evidence" value="ECO:0007669"/>
    <property type="project" value="TreeGrafter"/>
</dbReference>
<proteinExistence type="inferred from homology"/>
<dbReference type="CDD" id="cd07032">
    <property type="entry name" value="RNAP_I_II_AC40"/>
    <property type="match status" value="1"/>
</dbReference>
<dbReference type="PANTHER" id="PTHR11800">
    <property type="entry name" value="DNA-DIRECTED RNA POLYMERASE"/>
    <property type="match status" value="1"/>
</dbReference>
<feature type="region of interest" description="Disordered" evidence="7">
    <location>
        <begin position="379"/>
        <end position="399"/>
    </location>
</feature>
<dbReference type="Gene3D" id="3.30.1360.10">
    <property type="entry name" value="RNA polymerase, RBP11-like subunit"/>
    <property type="match status" value="1"/>
</dbReference>
<dbReference type="OrthoDB" id="270173at2759"/>
<dbReference type="InterPro" id="IPR022842">
    <property type="entry name" value="RNAP_Rpo3/Rpb3/RPAC1"/>
</dbReference>
<comment type="subcellular location">
    <subcellularLocation>
        <location evidence="1">Nucleus</location>
    </subcellularLocation>
</comment>
<name>A0A4S4L0D5_9AGAM</name>
<feature type="domain" description="DNA-directed RNA polymerase RpoA/D/Rpb3-type" evidence="8">
    <location>
        <begin position="59"/>
        <end position="371"/>
    </location>
</feature>
<evidence type="ECO:0000256" key="4">
    <source>
        <dbReference type="ARBA" id="ARBA00023163"/>
    </source>
</evidence>
<dbReference type="GO" id="GO:0055029">
    <property type="term" value="C:nuclear DNA-directed RNA polymerase complex"/>
    <property type="evidence" value="ECO:0007669"/>
    <property type="project" value="UniProtKB-ARBA"/>
</dbReference>
<keyword evidence="10" id="KW-1185">Reference proteome</keyword>
<dbReference type="GO" id="GO:0003899">
    <property type="term" value="F:DNA-directed RNA polymerase activity"/>
    <property type="evidence" value="ECO:0007669"/>
    <property type="project" value="InterPro"/>
</dbReference>
<dbReference type="InterPro" id="IPR011262">
    <property type="entry name" value="DNA-dir_RNA_pol_insert"/>
</dbReference>
<evidence type="ECO:0000256" key="3">
    <source>
        <dbReference type="ARBA" id="ARBA00022478"/>
    </source>
</evidence>
<dbReference type="SUPFAM" id="SSF55257">
    <property type="entry name" value="RBP11-like subunits of RNA polymerase"/>
    <property type="match status" value="1"/>
</dbReference>
<keyword evidence="3" id="KW-0240">DNA-directed RNA polymerase</keyword>
<protein>
    <recommendedName>
        <fullName evidence="2">DNA-directed RNA polymerases I and III subunit RPAC1</fullName>
    </recommendedName>
</protein>
<keyword evidence="5" id="KW-0539">Nucleus</keyword>
<dbReference type="GO" id="GO:0005666">
    <property type="term" value="C:RNA polymerase III complex"/>
    <property type="evidence" value="ECO:0007669"/>
    <property type="project" value="TreeGrafter"/>
</dbReference>
<comment type="caution">
    <text evidence="9">The sequence shown here is derived from an EMBL/GenBank/DDBJ whole genome shotgun (WGS) entry which is preliminary data.</text>
</comment>
<dbReference type="InterPro" id="IPR036603">
    <property type="entry name" value="RBP11-like"/>
</dbReference>
<reference evidence="9 10" key="1">
    <citation type="submission" date="2019-02" db="EMBL/GenBank/DDBJ databases">
        <title>Genome sequencing of the rare red list fungi Phellinidium pouzarii.</title>
        <authorList>
            <person name="Buettner E."/>
            <person name="Kellner H."/>
        </authorList>
    </citation>
    <scope>NUCLEOTIDE SEQUENCE [LARGE SCALE GENOMIC DNA]</scope>
    <source>
        <strain evidence="9 10">DSM 108285</strain>
    </source>
</reference>
<accession>A0A4S4L0D5</accession>
<evidence type="ECO:0000256" key="5">
    <source>
        <dbReference type="ARBA" id="ARBA00023242"/>
    </source>
</evidence>
<dbReference type="Pfam" id="PF01193">
    <property type="entry name" value="RNA_pol_L"/>
    <property type="match status" value="1"/>
</dbReference>
<dbReference type="AlphaFoldDB" id="A0A4S4L0D5"/>
<dbReference type="InterPro" id="IPR033901">
    <property type="entry name" value="RNAPI/III_AC40"/>
</dbReference>